<dbReference type="InterPro" id="IPR055398">
    <property type="entry name" value="Rossmann-like_BshC"/>
</dbReference>
<dbReference type="NCBIfam" id="TIGR03998">
    <property type="entry name" value="thiol_BshC"/>
    <property type="match status" value="1"/>
</dbReference>
<keyword evidence="6" id="KW-1185">Reference proteome</keyword>
<sequence length="557" mass="62910">MAQRQIGGHFPLNITSFIESNSSSLAERYRLGDSQVCELFGSHPSNERAWVDRAAWLDANANKRANLKQIADVVRKYHRGLPGGKETENSLAKLEREDCLVVVGGQQAGLFGGALLIFYKALSVIQAARDAERRLSRPVVPLFWIAGEDHDFDEANHVNVQVASGEVRRVRIERPDGPRLAVTRTPVSEEQWATALQELAEQLPDTEFKPRLLDRLQSHVADAPSLSLAFARLLADWFGDMGLVLMDADDPDLRALEGPMFRELMLRNDDLAAALKTGESHVSEMGFKLQAETTPGSANLFLHHEQGRLLLHKDKGSFTDRRGNVSYTCGEMIELSATRPDLLSTNALTRPLMQDFVLPVLAAVLGPSEIAYWGILGPAFKEFGMSMPILLPRQSFTYIEPAIVKLLSKYSLTVEEAIVDWESRRAEWLGKQDEWRLEERFRDVKERFRELYAPLMDTVSKVQPGMAGLAESNRDKILEQIAYLETRSTDAIAKRHEASLRQWDRIRQSLSPLDKPQERLYGTVHFWNRYGPDWLKLWSDVPFDEKGGHRLVEGMPG</sequence>
<proteinExistence type="inferred from homology"/>
<dbReference type="GO" id="GO:0016874">
    <property type="term" value="F:ligase activity"/>
    <property type="evidence" value="ECO:0007669"/>
    <property type="project" value="UniProtKB-UniRule"/>
</dbReference>
<dbReference type="PIRSF" id="PIRSF012535">
    <property type="entry name" value="UCP012535"/>
    <property type="match status" value="1"/>
</dbReference>
<accession>A0A559JL21</accession>
<keyword evidence="1 2" id="KW-0436">Ligase</keyword>
<organism evidence="5 6">
    <name type="scientific">Cohnella terricola</name>
    <dbReference type="NCBI Taxonomy" id="1289167"/>
    <lineage>
        <taxon>Bacteria</taxon>
        <taxon>Bacillati</taxon>
        <taxon>Bacillota</taxon>
        <taxon>Bacilli</taxon>
        <taxon>Bacillales</taxon>
        <taxon>Paenibacillaceae</taxon>
        <taxon>Cohnella</taxon>
    </lineage>
</organism>
<dbReference type="EMBL" id="VNJJ01000005">
    <property type="protein sequence ID" value="TVY00570.1"/>
    <property type="molecule type" value="Genomic_DNA"/>
</dbReference>
<dbReference type="InterPro" id="IPR011199">
    <property type="entry name" value="Bacillithiol_biosynth_BshC"/>
</dbReference>
<evidence type="ECO:0000259" key="4">
    <source>
        <dbReference type="Pfam" id="PF24850"/>
    </source>
</evidence>
<dbReference type="Proteomes" id="UP000316330">
    <property type="component" value="Unassembled WGS sequence"/>
</dbReference>
<dbReference type="OrthoDB" id="9765151at2"/>
<comment type="function">
    <text evidence="2">Involved in bacillithiol (BSH) biosynthesis. May catalyze the last step of the pathway, the addition of cysteine to glucosamine malate (GlcN-Mal) to generate BSH.</text>
</comment>
<comment type="similarity">
    <text evidence="2">Belongs to the BshC family.</text>
</comment>
<gene>
    <name evidence="2 5" type="primary">bshC</name>
    <name evidence="5" type="ORF">FPZ45_11155</name>
</gene>
<feature type="domain" description="Bacillithiol biosynthesis BshC C-terminal coiled-coil" evidence="4">
    <location>
        <begin position="396"/>
        <end position="552"/>
    </location>
</feature>
<evidence type="ECO:0000313" key="6">
    <source>
        <dbReference type="Proteomes" id="UP000316330"/>
    </source>
</evidence>
<reference evidence="5 6" key="1">
    <citation type="submission" date="2019-07" db="EMBL/GenBank/DDBJ databases">
        <authorList>
            <person name="Kim J."/>
        </authorList>
    </citation>
    <scope>NUCLEOTIDE SEQUENCE [LARGE SCALE GENOMIC DNA]</scope>
    <source>
        <strain evidence="5 6">G13</strain>
    </source>
</reference>
<evidence type="ECO:0000259" key="3">
    <source>
        <dbReference type="Pfam" id="PF10079"/>
    </source>
</evidence>
<evidence type="ECO:0000313" key="5">
    <source>
        <dbReference type="EMBL" id="TVY00570.1"/>
    </source>
</evidence>
<evidence type="ECO:0000256" key="2">
    <source>
        <dbReference type="HAMAP-Rule" id="MF_01867"/>
    </source>
</evidence>
<dbReference type="Pfam" id="PF10079">
    <property type="entry name" value="Rossmann-like_BshC"/>
    <property type="match status" value="1"/>
</dbReference>
<name>A0A559JL21_9BACL</name>
<protein>
    <recommendedName>
        <fullName evidence="2">Putative cysteine ligase BshC</fullName>
        <ecNumber evidence="2">6.-.-.-</ecNumber>
    </recommendedName>
</protein>
<dbReference type="HAMAP" id="MF_01867">
    <property type="entry name" value="BshC"/>
    <property type="match status" value="1"/>
</dbReference>
<dbReference type="AlphaFoldDB" id="A0A559JL21"/>
<dbReference type="Pfam" id="PF24850">
    <property type="entry name" value="CC_BshC"/>
    <property type="match status" value="1"/>
</dbReference>
<evidence type="ECO:0000256" key="1">
    <source>
        <dbReference type="ARBA" id="ARBA00022598"/>
    </source>
</evidence>
<feature type="domain" description="Bacillithiol biosynthesis BshC N-terminal Rossmann-like" evidence="3">
    <location>
        <begin position="20"/>
        <end position="393"/>
    </location>
</feature>
<comment type="caution">
    <text evidence="5">The sequence shown here is derived from an EMBL/GenBank/DDBJ whole genome shotgun (WGS) entry which is preliminary data.</text>
</comment>
<dbReference type="InterPro" id="IPR055399">
    <property type="entry name" value="CC_BshC"/>
</dbReference>
<dbReference type="EC" id="6.-.-.-" evidence="2"/>